<dbReference type="InterPro" id="IPR011611">
    <property type="entry name" value="PfkB_dom"/>
</dbReference>
<protein>
    <submittedName>
        <fullName evidence="9">18602_t:CDS:1</fullName>
    </submittedName>
</protein>
<keyword evidence="5" id="KW-0464">Manganese</keyword>
<dbReference type="OrthoDB" id="198885at2759"/>
<gene>
    <name evidence="9" type="ORF">AMORRO_LOCUS3342</name>
</gene>
<dbReference type="InterPro" id="IPR007342">
    <property type="entry name" value="PsuG"/>
</dbReference>
<dbReference type="HAMAP" id="MF_01876">
    <property type="entry name" value="PsiMP_glycosidase"/>
    <property type="match status" value="1"/>
</dbReference>
<dbReference type="InterPro" id="IPR029056">
    <property type="entry name" value="Ribokinase-like"/>
</dbReference>
<keyword evidence="1" id="KW-0808">Transferase</keyword>
<dbReference type="PANTHER" id="PTHR42909">
    <property type="entry name" value="ZGC:136858"/>
    <property type="match status" value="1"/>
</dbReference>
<evidence type="ECO:0000256" key="6">
    <source>
        <dbReference type="ARBA" id="ARBA00023239"/>
    </source>
</evidence>
<evidence type="ECO:0000256" key="5">
    <source>
        <dbReference type="ARBA" id="ARBA00023211"/>
    </source>
</evidence>
<organism evidence="9 10">
    <name type="scientific">Acaulospora morrowiae</name>
    <dbReference type="NCBI Taxonomy" id="94023"/>
    <lineage>
        <taxon>Eukaryota</taxon>
        <taxon>Fungi</taxon>
        <taxon>Fungi incertae sedis</taxon>
        <taxon>Mucoromycota</taxon>
        <taxon>Glomeromycotina</taxon>
        <taxon>Glomeromycetes</taxon>
        <taxon>Diversisporales</taxon>
        <taxon>Acaulosporaceae</taxon>
        <taxon>Acaulospora</taxon>
    </lineage>
</organism>
<evidence type="ECO:0000256" key="1">
    <source>
        <dbReference type="ARBA" id="ARBA00022679"/>
    </source>
</evidence>
<dbReference type="Gene3D" id="3.40.1190.20">
    <property type="match status" value="1"/>
</dbReference>
<evidence type="ECO:0000313" key="10">
    <source>
        <dbReference type="Proteomes" id="UP000789342"/>
    </source>
</evidence>
<dbReference type="GO" id="GO:0016798">
    <property type="term" value="F:hydrolase activity, acting on glycosyl bonds"/>
    <property type="evidence" value="ECO:0007669"/>
    <property type="project" value="UniProtKB-KW"/>
</dbReference>
<keyword evidence="2" id="KW-0479">Metal-binding</keyword>
<comment type="caution">
    <text evidence="9">The sequence shown here is derived from an EMBL/GenBank/DDBJ whole genome shotgun (WGS) entry which is preliminary data.</text>
</comment>
<proteinExistence type="inferred from homology"/>
<evidence type="ECO:0000313" key="9">
    <source>
        <dbReference type="EMBL" id="CAG8502919.1"/>
    </source>
</evidence>
<dbReference type="Pfam" id="PF00294">
    <property type="entry name" value="PfkB"/>
    <property type="match status" value="2"/>
</dbReference>
<dbReference type="GO" id="GO:0004730">
    <property type="term" value="F:pseudouridylate synthase activity"/>
    <property type="evidence" value="ECO:0007669"/>
    <property type="project" value="InterPro"/>
</dbReference>
<dbReference type="CDD" id="cd01941">
    <property type="entry name" value="YeiC_kinase_like"/>
    <property type="match status" value="1"/>
</dbReference>
<evidence type="ECO:0000256" key="3">
    <source>
        <dbReference type="ARBA" id="ARBA00022777"/>
    </source>
</evidence>
<dbReference type="AlphaFoldDB" id="A0A9N9F1Y6"/>
<dbReference type="Gene3D" id="3.40.1790.10">
    <property type="entry name" value="Indigoidine synthase domain"/>
    <property type="match status" value="1"/>
</dbReference>
<dbReference type="EMBL" id="CAJVPV010001617">
    <property type="protein sequence ID" value="CAG8502919.1"/>
    <property type="molecule type" value="Genomic_DNA"/>
</dbReference>
<dbReference type="PROSITE" id="PS00583">
    <property type="entry name" value="PFKB_KINASES_1"/>
    <property type="match status" value="1"/>
</dbReference>
<dbReference type="SUPFAM" id="SSF110581">
    <property type="entry name" value="Indigoidine synthase A-like"/>
    <property type="match status" value="1"/>
</dbReference>
<evidence type="ECO:0000256" key="4">
    <source>
        <dbReference type="ARBA" id="ARBA00022801"/>
    </source>
</evidence>
<feature type="domain" description="Carbohydrate kinase PfkB" evidence="8">
    <location>
        <begin position="671"/>
        <end position="745"/>
    </location>
</feature>
<evidence type="ECO:0000259" key="8">
    <source>
        <dbReference type="Pfam" id="PF00294"/>
    </source>
</evidence>
<dbReference type="PANTHER" id="PTHR42909:SF1">
    <property type="entry name" value="CARBOHYDRATE KINASE PFKB DOMAIN-CONTAINING PROTEIN"/>
    <property type="match status" value="1"/>
</dbReference>
<keyword evidence="10" id="KW-1185">Reference proteome</keyword>
<keyword evidence="6" id="KW-0456">Lyase</keyword>
<dbReference type="Proteomes" id="UP000789342">
    <property type="component" value="Unassembled WGS sequence"/>
</dbReference>
<sequence length="755" mass="83449">MNAQEIMKFFSILHFEKSSWRYYNTSKRKHKDFEISPEVAEALKTRKPIVALESTIISHGMPYPQNFETALAVENIIREHGSIPATIAILNGKINVGLTPGNLERLAKMGPQAIKTSRRDLAFVLSQGMTGATTVASTMLIAHMAGIKVFVTGGIGGVHRDGENTMDVSADLTELGRTPVAVVCAGVKSILDIEKTLEYLETQGVAVVTFGETKDFPGFFTSKSGFKSPSNLSSTLDCAKLIRNNKHDLNSGILIAVPVPENEAAESQRIQSAIEESLKGAIDKGIRGKEVTPYLLKKVNEMTQGGSLKSNISLIKNNAKIGSQIAERLSYLENKSTEKSQKPVSFLKPDPNGVKSKERIESSPVLIVGGAVVDITSTLRPPEYPLKHSYDTKDFLETSFPGDVNKSIGGVGRNIAETVFRLGLNPLFASVIGNDEFGKWFIAQLEMIGMDSSNLRIVKNQPTAVYNAINKPDGSLLCAVADMKIFDHMSFDEHELVKNITPKLVCFDGNISEDCIRSVLNFCSSKKIPAFFEPTSVPKSVKIFKDKKLFSNLLTTQTLRYISPNRLELESMFNIAKINGFFDSIDWFNKLDEFNIGLKYRQDLERLCRKHEKLQELNDLGIFSIATQLLPYIPIIIIKLDKDGVLLVQNLEDIGGLSNEEHTTSKADRVEIIVRRKGKGGIRYKYFKPFPLMSEHIVNVTGAGDSFIGTLISGLALYDETKIDKIVDKAQQIACMTLQSHNAVSENINADLLKF</sequence>
<evidence type="ECO:0000256" key="7">
    <source>
        <dbReference type="ARBA" id="ARBA00023295"/>
    </source>
</evidence>
<keyword evidence="4" id="KW-0378">Hydrolase</keyword>
<dbReference type="SUPFAM" id="SSF53613">
    <property type="entry name" value="Ribokinase-like"/>
    <property type="match status" value="1"/>
</dbReference>
<reference evidence="9" key="1">
    <citation type="submission" date="2021-06" db="EMBL/GenBank/DDBJ databases">
        <authorList>
            <person name="Kallberg Y."/>
            <person name="Tangrot J."/>
            <person name="Rosling A."/>
        </authorList>
    </citation>
    <scope>NUCLEOTIDE SEQUENCE</scope>
    <source>
        <strain evidence="9">CL551</strain>
    </source>
</reference>
<accession>A0A9N9F1Y6</accession>
<dbReference type="InterPro" id="IPR022830">
    <property type="entry name" value="Indigdn_synthA-like"/>
</dbReference>
<dbReference type="GO" id="GO:0005737">
    <property type="term" value="C:cytoplasm"/>
    <property type="evidence" value="ECO:0007669"/>
    <property type="project" value="TreeGrafter"/>
</dbReference>
<feature type="domain" description="Carbohydrate kinase PfkB" evidence="8">
    <location>
        <begin position="397"/>
        <end position="576"/>
    </location>
</feature>
<keyword evidence="3" id="KW-0418">Kinase</keyword>
<dbReference type="GO" id="GO:0016301">
    <property type="term" value="F:kinase activity"/>
    <property type="evidence" value="ECO:0007669"/>
    <property type="project" value="UniProtKB-KW"/>
</dbReference>
<evidence type="ECO:0000256" key="2">
    <source>
        <dbReference type="ARBA" id="ARBA00022723"/>
    </source>
</evidence>
<dbReference type="Pfam" id="PF04227">
    <property type="entry name" value="Indigoidine_A"/>
    <property type="match status" value="1"/>
</dbReference>
<name>A0A9N9F1Y6_9GLOM</name>
<keyword evidence="7" id="KW-0326">Glycosidase</keyword>
<dbReference type="GO" id="GO:0046872">
    <property type="term" value="F:metal ion binding"/>
    <property type="evidence" value="ECO:0007669"/>
    <property type="project" value="UniProtKB-KW"/>
</dbReference>
<dbReference type="InterPro" id="IPR002173">
    <property type="entry name" value="Carboh/pur_kinase_PfkB_CS"/>
</dbReference>